<evidence type="ECO:0000313" key="5">
    <source>
        <dbReference type="EMBL" id="SAK59559.1"/>
    </source>
</evidence>
<dbReference type="InterPro" id="IPR045304">
    <property type="entry name" value="LbH_SAT"/>
</dbReference>
<dbReference type="EMBL" id="FCNX02000004">
    <property type="protein sequence ID" value="SAK59559.1"/>
    <property type="molecule type" value="Genomic_DNA"/>
</dbReference>
<comment type="similarity">
    <text evidence="1">Belongs to the transferase hexapeptide repeat family.</text>
</comment>
<comment type="caution">
    <text evidence="5">The sequence shown here is derived from an EMBL/GenBank/DDBJ whole genome shotgun (WGS) entry which is preliminary data.</text>
</comment>
<evidence type="ECO:0000256" key="2">
    <source>
        <dbReference type="ARBA" id="ARBA00022679"/>
    </source>
</evidence>
<dbReference type="Pfam" id="PF00132">
    <property type="entry name" value="Hexapep"/>
    <property type="match status" value="1"/>
</dbReference>
<proteinExistence type="inferred from homology"/>
<gene>
    <name evidence="5" type="ORF">AWB77_01978</name>
</gene>
<evidence type="ECO:0000256" key="4">
    <source>
        <dbReference type="ARBA" id="ARBA00023315"/>
    </source>
</evidence>
<keyword evidence="6" id="KW-1185">Reference proteome</keyword>
<name>A0A158APA1_9BURK</name>
<dbReference type="GO" id="GO:0016746">
    <property type="term" value="F:acyltransferase activity"/>
    <property type="evidence" value="ECO:0007669"/>
    <property type="project" value="UniProtKB-KW"/>
</dbReference>
<dbReference type="CDD" id="cd03354">
    <property type="entry name" value="LbH_SAT"/>
    <property type="match status" value="1"/>
</dbReference>
<dbReference type="InterPro" id="IPR011004">
    <property type="entry name" value="Trimer_LpxA-like_sf"/>
</dbReference>
<dbReference type="PANTHER" id="PTHR42811">
    <property type="entry name" value="SERINE ACETYLTRANSFERASE"/>
    <property type="match status" value="1"/>
</dbReference>
<keyword evidence="2 5" id="KW-0808">Transferase</keyword>
<dbReference type="RefSeq" id="WP_061134221.1">
    <property type="nucleotide sequence ID" value="NZ_FCNX02000004.1"/>
</dbReference>
<keyword evidence="3" id="KW-0677">Repeat</keyword>
<dbReference type="InterPro" id="IPR018357">
    <property type="entry name" value="Hexapep_transf_CS"/>
</dbReference>
<dbReference type="InterPro" id="IPR001451">
    <property type="entry name" value="Hexapep"/>
</dbReference>
<keyword evidence="4" id="KW-0012">Acyltransferase</keyword>
<evidence type="ECO:0000256" key="1">
    <source>
        <dbReference type="ARBA" id="ARBA00007274"/>
    </source>
</evidence>
<dbReference type="Proteomes" id="UP000054903">
    <property type="component" value="Unassembled WGS sequence"/>
</dbReference>
<dbReference type="PROSITE" id="PS00101">
    <property type="entry name" value="HEXAPEP_TRANSFERASES"/>
    <property type="match status" value="1"/>
</dbReference>
<dbReference type="OrthoDB" id="8612290at2"/>
<accession>A0A158APA1</accession>
<evidence type="ECO:0000313" key="6">
    <source>
        <dbReference type="Proteomes" id="UP000054903"/>
    </source>
</evidence>
<protein>
    <submittedName>
        <fullName evidence="5">Hexapeptide repeat-containing transferase</fullName>
    </submittedName>
</protein>
<organism evidence="5 6">
    <name type="scientific">Caballeronia fortuita</name>
    <dbReference type="NCBI Taxonomy" id="1777138"/>
    <lineage>
        <taxon>Bacteria</taxon>
        <taxon>Pseudomonadati</taxon>
        <taxon>Pseudomonadota</taxon>
        <taxon>Betaproteobacteria</taxon>
        <taxon>Burkholderiales</taxon>
        <taxon>Burkholderiaceae</taxon>
        <taxon>Caballeronia</taxon>
    </lineage>
</organism>
<reference evidence="5" key="1">
    <citation type="submission" date="2016-01" db="EMBL/GenBank/DDBJ databases">
        <authorList>
            <person name="Peeters C."/>
        </authorList>
    </citation>
    <scope>NUCLEOTIDE SEQUENCE</scope>
    <source>
        <strain evidence="5">LMG 29320</strain>
    </source>
</reference>
<dbReference type="AlphaFoldDB" id="A0A158APA1"/>
<evidence type="ECO:0000256" key="3">
    <source>
        <dbReference type="ARBA" id="ARBA00022737"/>
    </source>
</evidence>
<dbReference type="SUPFAM" id="SSF51161">
    <property type="entry name" value="Trimeric LpxA-like enzymes"/>
    <property type="match status" value="1"/>
</dbReference>
<dbReference type="Gene3D" id="2.160.10.10">
    <property type="entry name" value="Hexapeptide repeat proteins"/>
    <property type="match status" value="1"/>
</dbReference>
<dbReference type="STRING" id="1777138.AWB77_01978"/>
<sequence length="191" mass="20633">MRTFDLIKSDLYRYTGEYSLMLLLEQLVLNEGFNYMFWLRLASAASSRPVRLVLNHIVRLKQRRFGFVISPRTKIGPGFYISHVGTLAVNPTTVIGANCNISQGVTIGSNHGKAATIGNNVYIGPNVCIVENVTIGDNVTIGAGSVVTRDIPPNVTVAGCPARILTDDASLDRAARYIVRPWPAGVSVGAS</sequence>